<sequence length="176" mass="19868">MSECVQLARYISVPIALRYGTLGPITKATLKFHFCYVSDFPCHKFPGNSSLNSFEFIKNNLMKKEKERKSNAHERTFVLLNMQSFSSLKTSLKPLAPTHSIQSKANQPLLQSESMDSSSLLLLLLLGFFCFSEFTSHDQLIPKDEGITTVISLVLSISGENETWVLLLKKFGEKEK</sequence>
<dbReference type="AlphaFoldDB" id="F6H1U7"/>
<dbReference type="ExpressionAtlas" id="F6H1U7">
    <property type="expression patterns" value="baseline"/>
</dbReference>
<dbReference type="PaxDb" id="29760-VIT_19s0014g00730.t01"/>
<gene>
    <name evidence="1" type="ordered locus">VIT_19s0014g00730</name>
</gene>
<organism evidence="1 2">
    <name type="scientific">Vitis vinifera</name>
    <name type="common">Grape</name>
    <dbReference type="NCBI Taxonomy" id="29760"/>
    <lineage>
        <taxon>Eukaryota</taxon>
        <taxon>Viridiplantae</taxon>
        <taxon>Streptophyta</taxon>
        <taxon>Embryophyta</taxon>
        <taxon>Tracheophyta</taxon>
        <taxon>Spermatophyta</taxon>
        <taxon>Magnoliopsida</taxon>
        <taxon>eudicotyledons</taxon>
        <taxon>Gunneridae</taxon>
        <taxon>Pentapetalae</taxon>
        <taxon>rosids</taxon>
        <taxon>Vitales</taxon>
        <taxon>Vitaceae</taxon>
        <taxon>Viteae</taxon>
        <taxon>Vitis</taxon>
    </lineage>
</organism>
<keyword evidence="2" id="KW-1185">Reference proteome</keyword>
<evidence type="ECO:0000313" key="2">
    <source>
        <dbReference type="Proteomes" id="UP000009183"/>
    </source>
</evidence>
<dbReference type="STRING" id="29760.F6H1U7"/>
<proteinExistence type="predicted"/>
<name>F6H1U7_VITVI</name>
<dbReference type="Proteomes" id="UP000009183">
    <property type="component" value="Chromosome 19"/>
</dbReference>
<dbReference type="EMBL" id="FN595229">
    <property type="protein sequence ID" value="CCB46211.1"/>
    <property type="molecule type" value="Genomic_DNA"/>
</dbReference>
<accession>F6H1U7</accession>
<dbReference type="InParanoid" id="F6H1U7"/>
<dbReference type="HOGENOM" id="CLU_1527872_0_0_1"/>
<protein>
    <submittedName>
        <fullName evidence="1">Uncharacterized protein</fullName>
    </submittedName>
</protein>
<reference evidence="2" key="1">
    <citation type="journal article" date="2007" name="Nature">
        <title>The grapevine genome sequence suggests ancestral hexaploidization in major angiosperm phyla.</title>
        <authorList>
            <consortium name="The French-Italian Public Consortium for Grapevine Genome Characterization."/>
            <person name="Jaillon O."/>
            <person name="Aury J.-M."/>
            <person name="Noel B."/>
            <person name="Policriti A."/>
            <person name="Clepet C."/>
            <person name="Casagrande A."/>
            <person name="Choisne N."/>
            <person name="Aubourg S."/>
            <person name="Vitulo N."/>
            <person name="Jubin C."/>
            <person name="Vezzi A."/>
            <person name="Legeai F."/>
            <person name="Hugueney P."/>
            <person name="Dasilva C."/>
            <person name="Horner D."/>
            <person name="Mica E."/>
            <person name="Jublot D."/>
            <person name="Poulain J."/>
            <person name="Bruyere C."/>
            <person name="Billault A."/>
            <person name="Segurens B."/>
            <person name="Gouyvenoux M."/>
            <person name="Ugarte E."/>
            <person name="Cattonaro F."/>
            <person name="Anthouard V."/>
            <person name="Vico V."/>
            <person name="Del Fabbro C."/>
            <person name="Alaux M."/>
            <person name="Di Gaspero G."/>
            <person name="Dumas V."/>
            <person name="Felice N."/>
            <person name="Paillard S."/>
            <person name="Juman I."/>
            <person name="Moroldo M."/>
            <person name="Scalabrin S."/>
            <person name="Canaguier A."/>
            <person name="Le Clainche I."/>
            <person name="Malacrida G."/>
            <person name="Durand E."/>
            <person name="Pesole G."/>
            <person name="Laucou V."/>
            <person name="Chatelet P."/>
            <person name="Merdinoglu D."/>
            <person name="Delledonne M."/>
            <person name="Pezzotti M."/>
            <person name="Lecharny A."/>
            <person name="Scarpelli C."/>
            <person name="Artiguenave F."/>
            <person name="Pe M.E."/>
            <person name="Valle G."/>
            <person name="Morgante M."/>
            <person name="Caboche M."/>
            <person name="Adam-Blondon A.-F."/>
            <person name="Weissenbach J."/>
            <person name="Quetier F."/>
            <person name="Wincker P."/>
        </authorList>
    </citation>
    <scope>NUCLEOTIDE SEQUENCE [LARGE SCALE GENOMIC DNA]</scope>
    <source>
        <strain evidence="2">cv. Pinot noir / PN40024</strain>
    </source>
</reference>
<evidence type="ECO:0000313" key="1">
    <source>
        <dbReference type="EMBL" id="CCB46211.1"/>
    </source>
</evidence>